<dbReference type="GO" id="GO:0003726">
    <property type="term" value="F:double-stranded RNA adenosine deaminase activity"/>
    <property type="evidence" value="ECO:0007669"/>
    <property type="project" value="TreeGrafter"/>
</dbReference>
<comment type="caution">
    <text evidence="2">The sequence shown here is derived from an EMBL/GenBank/DDBJ whole genome shotgun (WGS) entry which is preliminary data.</text>
</comment>
<evidence type="ECO:0000259" key="1">
    <source>
        <dbReference type="PROSITE" id="PS50141"/>
    </source>
</evidence>
<dbReference type="GO" id="GO:0005737">
    <property type="term" value="C:cytoplasm"/>
    <property type="evidence" value="ECO:0007669"/>
    <property type="project" value="TreeGrafter"/>
</dbReference>
<keyword evidence="3" id="KW-1185">Reference proteome</keyword>
<dbReference type="EMBL" id="JTDY01000295">
    <property type="protein sequence ID" value="KOB77843.1"/>
    <property type="molecule type" value="Genomic_DNA"/>
</dbReference>
<organism evidence="2 3">
    <name type="scientific">Operophtera brumata</name>
    <name type="common">Winter moth</name>
    <name type="synonym">Phalaena brumata</name>
    <dbReference type="NCBI Taxonomy" id="104452"/>
    <lineage>
        <taxon>Eukaryota</taxon>
        <taxon>Metazoa</taxon>
        <taxon>Ecdysozoa</taxon>
        <taxon>Arthropoda</taxon>
        <taxon>Hexapoda</taxon>
        <taxon>Insecta</taxon>
        <taxon>Pterygota</taxon>
        <taxon>Neoptera</taxon>
        <taxon>Endopterygota</taxon>
        <taxon>Lepidoptera</taxon>
        <taxon>Glossata</taxon>
        <taxon>Ditrysia</taxon>
        <taxon>Geometroidea</taxon>
        <taxon>Geometridae</taxon>
        <taxon>Larentiinae</taxon>
        <taxon>Operophtera</taxon>
    </lineage>
</organism>
<accession>A0A0L7LQR9</accession>
<protein>
    <submittedName>
        <fullName evidence="2">Adenosine deaminase</fullName>
    </submittedName>
</protein>
<dbReference type="GO" id="GO:0006382">
    <property type="term" value="P:adenosine to inosine editing"/>
    <property type="evidence" value="ECO:0007669"/>
    <property type="project" value="TreeGrafter"/>
</dbReference>
<dbReference type="GO" id="GO:0006396">
    <property type="term" value="P:RNA processing"/>
    <property type="evidence" value="ECO:0007669"/>
    <property type="project" value="InterPro"/>
</dbReference>
<dbReference type="PANTHER" id="PTHR10910:SF62">
    <property type="entry name" value="AT07585P-RELATED"/>
    <property type="match status" value="1"/>
</dbReference>
<dbReference type="PROSITE" id="PS50141">
    <property type="entry name" value="A_DEAMIN_EDITASE"/>
    <property type="match status" value="1"/>
</dbReference>
<dbReference type="Pfam" id="PF02137">
    <property type="entry name" value="A_deamin"/>
    <property type="match status" value="1"/>
</dbReference>
<dbReference type="GO" id="GO:0003725">
    <property type="term" value="F:double-stranded RNA binding"/>
    <property type="evidence" value="ECO:0007669"/>
    <property type="project" value="TreeGrafter"/>
</dbReference>
<dbReference type="GO" id="GO:0005730">
    <property type="term" value="C:nucleolus"/>
    <property type="evidence" value="ECO:0007669"/>
    <property type="project" value="TreeGrafter"/>
</dbReference>
<evidence type="ECO:0000313" key="3">
    <source>
        <dbReference type="Proteomes" id="UP000037510"/>
    </source>
</evidence>
<sequence>FISSLPPPFRLHKPILARAASTEARTPARAPSFSVCWSVTAPLPEVLNAMTGKLESGQPSLLCKQSMFARWQYLMRRLSPLKVLHLLYKEAKLLCPAYQVLHLLYNEAKLLCPAYQDLFTCELVDPDPRFLFA</sequence>
<evidence type="ECO:0000313" key="2">
    <source>
        <dbReference type="EMBL" id="KOB77843.1"/>
    </source>
</evidence>
<feature type="non-terminal residue" evidence="2">
    <location>
        <position position="1"/>
    </location>
</feature>
<proteinExistence type="predicted"/>
<gene>
    <name evidence="2" type="ORF">OBRU01_03361</name>
</gene>
<dbReference type="STRING" id="104452.A0A0L7LQR9"/>
<dbReference type="InterPro" id="IPR002466">
    <property type="entry name" value="A_deamin"/>
</dbReference>
<reference evidence="2 3" key="1">
    <citation type="journal article" date="2015" name="Genome Biol. Evol.">
        <title>The genome of winter moth (Operophtera brumata) provides a genomic perspective on sexual dimorphism and phenology.</title>
        <authorList>
            <person name="Derks M.F."/>
            <person name="Smit S."/>
            <person name="Salis L."/>
            <person name="Schijlen E."/>
            <person name="Bossers A."/>
            <person name="Mateman C."/>
            <person name="Pijl A.S."/>
            <person name="de Ridder D."/>
            <person name="Groenen M.A."/>
            <person name="Visser M.E."/>
            <person name="Megens H.J."/>
        </authorList>
    </citation>
    <scope>NUCLEOTIDE SEQUENCE [LARGE SCALE GENOMIC DNA]</scope>
    <source>
        <strain evidence="2">WM2013NL</strain>
        <tissue evidence="2">Head and thorax</tissue>
    </source>
</reference>
<name>A0A0L7LQR9_OPEBR</name>
<dbReference type="AlphaFoldDB" id="A0A0L7LQR9"/>
<dbReference type="PANTHER" id="PTHR10910">
    <property type="entry name" value="EUKARYOTE SPECIFIC DSRNA BINDING PROTEIN"/>
    <property type="match status" value="1"/>
</dbReference>
<feature type="domain" description="A to I editase" evidence="1">
    <location>
        <begin position="1"/>
        <end position="99"/>
    </location>
</feature>
<feature type="non-terminal residue" evidence="2">
    <location>
        <position position="133"/>
    </location>
</feature>
<dbReference type="GO" id="GO:0008251">
    <property type="term" value="F:tRNA-specific adenosine deaminase activity"/>
    <property type="evidence" value="ECO:0007669"/>
    <property type="project" value="TreeGrafter"/>
</dbReference>
<dbReference type="Proteomes" id="UP000037510">
    <property type="component" value="Unassembled WGS sequence"/>
</dbReference>